<sequence>MKKCRQAHSRRVLRMSRRSATPYSVFFKEYMMKNGVGSMNLVEAAHLVVKRWKEMTDGERSVYVAKCKEEMSKNKLSAKKCKECKLCEDEEVIKAFESEAFKDWKITGYMCYLEDVFDVCGDIEASAEENAVMFSVMWNGFNEEVKDKYRKCASLRLMEQTSKHKKSSKTHKRLQGGSNPQPSVP</sequence>
<dbReference type="CDD" id="cd00084">
    <property type="entry name" value="HMG-box_SF"/>
    <property type="match status" value="1"/>
</dbReference>
<proteinExistence type="predicted"/>
<dbReference type="OrthoDB" id="2193810at2759"/>
<evidence type="ECO:0008006" key="4">
    <source>
        <dbReference type="Google" id="ProtNLM"/>
    </source>
</evidence>
<evidence type="ECO:0000313" key="3">
    <source>
        <dbReference type="Proteomes" id="UP000031056"/>
    </source>
</evidence>
<dbReference type="RefSeq" id="XP_014563505.1">
    <property type="nucleotide sequence ID" value="XM_014708019.1"/>
</dbReference>
<dbReference type="EMBL" id="JOKQ01000007">
    <property type="protein sequence ID" value="KHN69463.1"/>
    <property type="molecule type" value="Genomic_DNA"/>
</dbReference>
<organism evidence="2 3">
    <name type="scientific">Ordospora colligata OC4</name>
    <dbReference type="NCBI Taxonomy" id="1354746"/>
    <lineage>
        <taxon>Eukaryota</taxon>
        <taxon>Fungi</taxon>
        <taxon>Fungi incertae sedis</taxon>
        <taxon>Microsporidia</taxon>
        <taxon>Ordosporidae</taxon>
        <taxon>Ordospora</taxon>
    </lineage>
</organism>
<dbReference type="Gene3D" id="1.10.30.10">
    <property type="entry name" value="High mobility group box domain"/>
    <property type="match status" value="1"/>
</dbReference>
<feature type="region of interest" description="Disordered" evidence="1">
    <location>
        <begin position="160"/>
        <end position="185"/>
    </location>
</feature>
<dbReference type="VEuPathDB" id="MicrosporidiaDB:M896_070300"/>
<feature type="compositionally biased region" description="Basic residues" evidence="1">
    <location>
        <begin position="163"/>
        <end position="174"/>
    </location>
</feature>
<gene>
    <name evidence="2" type="ORF">M896_070300</name>
</gene>
<protein>
    <recommendedName>
        <fullName evidence="4">HMG box domain-containing protein</fullName>
    </recommendedName>
</protein>
<dbReference type="SUPFAM" id="SSF47095">
    <property type="entry name" value="HMG-box"/>
    <property type="match status" value="1"/>
</dbReference>
<name>A0A0B2UJD8_9MICR</name>
<evidence type="ECO:0000313" key="2">
    <source>
        <dbReference type="EMBL" id="KHN69463.1"/>
    </source>
</evidence>
<dbReference type="InParanoid" id="A0A0B2UJD8"/>
<feature type="compositionally biased region" description="Polar residues" evidence="1">
    <location>
        <begin position="176"/>
        <end position="185"/>
    </location>
</feature>
<accession>A0A0B2UJD8</accession>
<dbReference type="AlphaFoldDB" id="A0A0B2UJD8"/>
<comment type="caution">
    <text evidence="2">The sequence shown here is derived from an EMBL/GenBank/DDBJ whole genome shotgun (WGS) entry which is preliminary data.</text>
</comment>
<keyword evidence="3" id="KW-1185">Reference proteome</keyword>
<evidence type="ECO:0000256" key="1">
    <source>
        <dbReference type="SAM" id="MobiDB-lite"/>
    </source>
</evidence>
<dbReference type="HOGENOM" id="CLU_1481975_0_0_1"/>
<reference evidence="2 3" key="1">
    <citation type="journal article" date="2014" name="MBio">
        <title>The Ordospora colligata genome; evolution of extreme reduction in microsporidia and host-to-parasite horizontal gene transfer.</title>
        <authorList>
            <person name="Pombert J.-F."/>
            <person name="Haag K.L."/>
            <person name="Beidas S."/>
            <person name="Ebert D."/>
            <person name="Keeling P.J."/>
        </authorList>
    </citation>
    <scope>NUCLEOTIDE SEQUENCE [LARGE SCALE GENOMIC DNA]</scope>
    <source>
        <strain evidence="2 3">OC4</strain>
    </source>
</reference>
<dbReference type="InterPro" id="IPR036910">
    <property type="entry name" value="HMG_box_dom_sf"/>
</dbReference>
<dbReference type="Proteomes" id="UP000031056">
    <property type="component" value="Unassembled WGS sequence"/>
</dbReference>
<dbReference type="GeneID" id="26261999"/>